<comment type="similarity">
    <text evidence="2 4">Belongs to the Ninja family.</text>
</comment>
<comment type="function">
    <text evidence="4">Acts as a negative regulator of abscisic acid (ABA) response.</text>
</comment>
<evidence type="ECO:0000256" key="3">
    <source>
        <dbReference type="ARBA" id="ARBA00023242"/>
    </source>
</evidence>
<protein>
    <recommendedName>
        <fullName evidence="4">Ninja-family protein</fullName>
    </recommendedName>
    <alternativeName>
        <fullName evidence="4">ABI-binding protein</fullName>
    </alternativeName>
</protein>
<organism evidence="7 8">
    <name type="scientific">Vitis vinifera</name>
    <name type="common">Grape</name>
    <dbReference type="NCBI Taxonomy" id="29760"/>
    <lineage>
        <taxon>Eukaryota</taxon>
        <taxon>Viridiplantae</taxon>
        <taxon>Streptophyta</taxon>
        <taxon>Embryophyta</taxon>
        <taxon>Tracheophyta</taxon>
        <taxon>Spermatophyta</taxon>
        <taxon>Magnoliopsida</taxon>
        <taxon>eudicotyledons</taxon>
        <taxon>Gunneridae</taxon>
        <taxon>Pentapetalae</taxon>
        <taxon>rosids</taxon>
        <taxon>Vitales</taxon>
        <taxon>Vitaceae</taxon>
        <taxon>Viteae</taxon>
        <taxon>Vitis</taxon>
    </lineage>
</organism>
<evidence type="ECO:0000313" key="8">
    <source>
        <dbReference type="Proteomes" id="UP000288805"/>
    </source>
</evidence>
<dbReference type="Proteomes" id="UP000288805">
    <property type="component" value="Unassembled WGS sequence"/>
</dbReference>
<dbReference type="GO" id="GO:0007165">
    <property type="term" value="P:signal transduction"/>
    <property type="evidence" value="ECO:0007669"/>
    <property type="project" value="InterPro"/>
</dbReference>
<dbReference type="InterPro" id="IPR031307">
    <property type="entry name" value="Ninja_fam"/>
</dbReference>
<accession>A0A438DSD0</accession>
<feature type="region of interest" description="Disordered" evidence="5">
    <location>
        <begin position="325"/>
        <end position="354"/>
    </location>
</feature>
<keyword evidence="3 4" id="KW-0539">Nucleus</keyword>
<feature type="domain" description="Tify" evidence="6">
    <location>
        <begin position="308"/>
        <end position="334"/>
    </location>
</feature>
<evidence type="ECO:0000256" key="4">
    <source>
        <dbReference type="RuleBase" id="RU369029"/>
    </source>
</evidence>
<dbReference type="EMBL" id="QGNW01001508">
    <property type="protein sequence ID" value="RVW38374.1"/>
    <property type="molecule type" value="Genomic_DNA"/>
</dbReference>
<dbReference type="PANTHER" id="PTHR31413:SF12">
    <property type="entry name" value="AFP HOMOLOG 2"/>
    <property type="match status" value="1"/>
</dbReference>
<feature type="region of interest" description="Disordered" evidence="5">
    <location>
        <begin position="42"/>
        <end position="90"/>
    </location>
</feature>
<evidence type="ECO:0000313" key="7">
    <source>
        <dbReference type="EMBL" id="RVW38374.1"/>
    </source>
</evidence>
<dbReference type="Pfam" id="PF16135">
    <property type="entry name" value="TDBD"/>
    <property type="match status" value="1"/>
</dbReference>
<evidence type="ECO:0000256" key="1">
    <source>
        <dbReference type="ARBA" id="ARBA00004123"/>
    </source>
</evidence>
<dbReference type="InterPro" id="IPR032308">
    <property type="entry name" value="TDBD"/>
</dbReference>
<dbReference type="GO" id="GO:0005634">
    <property type="term" value="C:nucleus"/>
    <property type="evidence" value="ECO:0007669"/>
    <property type="project" value="UniProtKB-SubCell"/>
</dbReference>
<evidence type="ECO:0000256" key="5">
    <source>
        <dbReference type="SAM" id="MobiDB-lite"/>
    </source>
</evidence>
<evidence type="ECO:0000259" key="6">
    <source>
        <dbReference type="Pfam" id="PF16135"/>
    </source>
</evidence>
<gene>
    <name evidence="7" type="primary">MC410_0</name>
    <name evidence="7" type="ORF">CK203_071166</name>
</gene>
<dbReference type="PANTHER" id="PTHR31413">
    <property type="entry name" value="AFP HOMOLOG 2"/>
    <property type="match status" value="1"/>
</dbReference>
<feature type="compositionally biased region" description="Polar residues" evidence="5">
    <location>
        <begin position="344"/>
        <end position="354"/>
    </location>
</feature>
<proteinExistence type="inferred from homology"/>
<feature type="compositionally biased region" description="Basic and acidic residues" evidence="5">
    <location>
        <begin position="52"/>
        <end position="62"/>
    </location>
</feature>
<name>A0A438DSD0_VITVI</name>
<feature type="region of interest" description="Disordered" evidence="5">
    <location>
        <begin position="186"/>
        <end position="210"/>
    </location>
</feature>
<dbReference type="AlphaFoldDB" id="A0A438DSD0"/>
<sequence>MEDENGLELSLGLSCVDPLSNQKQLPKAAVEADASMNLNGRGLWAANNNRSPEVEEEKRPELDVAESEVDVSTSRLASHPDDGSKRFVGAGGSSEVAKERNLAYCVPFPVQSVNINVPYSLHAKESNPVGAPGTSGYSLPGMMQVMPPANNERAGIQPVNTGNLPLMFGYSPVQLPMLDKNNSWGVASHSQQFHPPYAGKGPPNSDKHNDGLKISQAAVQAIPHNSPEASHYDGRALELTKGDGKQHPTEEAPLVKQKMISAIRPGIAADMKFGGSGSHPNLPWVSTTGSNGKTISGVTYRYSRDQIRIVCACHGSHMSPEEFVQHASEEHANPETGTGLAPFPSSNPATSAQS</sequence>
<reference evidence="7 8" key="1">
    <citation type="journal article" date="2018" name="PLoS Genet.">
        <title>Population sequencing reveals clonal diversity and ancestral inbreeding in the grapevine cultivar Chardonnay.</title>
        <authorList>
            <person name="Roach M.J."/>
            <person name="Johnson D.L."/>
            <person name="Bohlmann J."/>
            <person name="van Vuuren H.J."/>
            <person name="Jones S.J."/>
            <person name="Pretorius I.S."/>
            <person name="Schmidt S.A."/>
            <person name="Borneman A.R."/>
        </authorList>
    </citation>
    <scope>NUCLEOTIDE SEQUENCE [LARGE SCALE GENOMIC DNA]</scope>
    <source>
        <strain evidence="8">cv. Chardonnay</strain>
        <tissue evidence="7">Leaf</tissue>
    </source>
</reference>
<evidence type="ECO:0000256" key="2">
    <source>
        <dbReference type="ARBA" id="ARBA00006081"/>
    </source>
</evidence>
<comment type="caution">
    <text evidence="7">The sequence shown here is derived from an EMBL/GenBank/DDBJ whole genome shotgun (WGS) entry which is preliminary data.</text>
</comment>
<comment type="subcellular location">
    <subcellularLocation>
        <location evidence="1 4">Nucleus</location>
    </subcellularLocation>
</comment>